<dbReference type="SMART" id="SM00342">
    <property type="entry name" value="HTH_ARAC"/>
    <property type="match status" value="1"/>
</dbReference>
<name>A0A437QGP9_9GAMM</name>
<dbReference type="GO" id="GO:0043565">
    <property type="term" value="F:sequence-specific DNA binding"/>
    <property type="evidence" value="ECO:0007669"/>
    <property type="project" value="InterPro"/>
</dbReference>
<comment type="caution">
    <text evidence="5">The sequence shown here is derived from an EMBL/GenBank/DDBJ whole genome shotgun (WGS) entry which is preliminary data.</text>
</comment>
<dbReference type="InterPro" id="IPR009057">
    <property type="entry name" value="Homeodomain-like_sf"/>
</dbReference>
<evidence type="ECO:0000313" key="5">
    <source>
        <dbReference type="EMBL" id="RVU33576.1"/>
    </source>
</evidence>
<keyword evidence="3" id="KW-0804">Transcription</keyword>
<dbReference type="Proteomes" id="UP000283077">
    <property type="component" value="Unassembled WGS sequence"/>
</dbReference>
<evidence type="ECO:0000259" key="4">
    <source>
        <dbReference type="PROSITE" id="PS01124"/>
    </source>
</evidence>
<dbReference type="OrthoDB" id="9783876at2"/>
<dbReference type="PANTHER" id="PTHR43280">
    <property type="entry name" value="ARAC-FAMILY TRANSCRIPTIONAL REGULATOR"/>
    <property type="match status" value="1"/>
</dbReference>
<evidence type="ECO:0000256" key="2">
    <source>
        <dbReference type="ARBA" id="ARBA00023125"/>
    </source>
</evidence>
<proteinExistence type="predicted"/>
<dbReference type="InterPro" id="IPR018060">
    <property type="entry name" value="HTH_AraC"/>
</dbReference>
<dbReference type="SUPFAM" id="SSF46689">
    <property type="entry name" value="Homeodomain-like"/>
    <property type="match status" value="2"/>
</dbReference>
<feature type="domain" description="HTH araC/xylS-type" evidence="4">
    <location>
        <begin position="94"/>
        <end position="192"/>
    </location>
</feature>
<organism evidence="5 6">
    <name type="scientific">Rheinheimera riviphila</name>
    <dbReference type="NCBI Taxonomy" id="1834037"/>
    <lineage>
        <taxon>Bacteria</taxon>
        <taxon>Pseudomonadati</taxon>
        <taxon>Pseudomonadota</taxon>
        <taxon>Gammaproteobacteria</taxon>
        <taxon>Chromatiales</taxon>
        <taxon>Chromatiaceae</taxon>
        <taxon>Rheinheimera</taxon>
    </lineage>
</organism>
<evidence type="ECO:0000256" key="1">
    <source>
        <dbReference type="ARBA" id="ARBA00023015"/>
    </source>
</evidence>
<dbReference type="PANTHER" id="PTHR43280:SF2">
    <property type="entry name" value="HTH-TYPE TRANSCRIPTIONAL REGULATOR EXSA"/>
    <property type="match status" value="1"/>
</dbReference>
<keyword evidence="1" id="KW-0805">Transcription regulation</keyword>
<dbReference type="PROSITE" id="PS01124">
    <property type="entry name" value="HTH_ARAC_FAMILY_2"/>
    <property type="match status" value="1"/>
</dbReference>
<dbReference type="GO" id="GO:0003700">
    <property type="term" value="F:DNA-binding transcription factor activity"/>
    <property type="evidence" value="ECO:0007669"/>
    <property type="project" value="InterPro"/>
</dbReference>
<dbReference type="Pfam" id="PF12833">
    <property type="entry name" value="HTH_18"/>
    <property type="match status" value="1"/>
</dbReference>
<keyword evidence="2" id="KW-0238">DNA-binding</keyword>
<dbReference type="Gene3D" id="1.10.10.60">
    <property type="entry name" value="Homeodomain-like"/>
    <property type="match status" value="1"/>
</dbReference>
<dbReference type="PROSITE" id="PS00041">
    <property type="entry name" value="HTH_ARAC_FAMILY_1"/>
    <property type="match status" value="1"/>
</dbReference>
<keyword evidence="6" id="KW-1185">Reference proteome</keyword>
<evidence type="ECO:0000256" key="3">
    <source>
        <dbReference type="ARBA" id="ARBA00023163"/>
    </source>
</evidence>
<dbReference type="AlphaFoldDB" id="A0A437QGP9"/>
<evidence type="ECO:0000313" key="6">
    <source>
        <dbReference type="Proteomes" id="UP000283077"/>
    </source>
</evidence>
<gene>
    <name evidence="5" type="ORF">EOE67_16295</name>
</gene>
<protein>
    <submittedName>
        <fullName evidence="5">AraC family transcriptional regulator</fullName>
    </submittedName>
</protein>
<accession>A0A437QGP9</accession>
<dbReference type="EMBL" id="SACS01000020">
    <property type="protein sequence ID" value="RVU33576.1"/>
    <property type="molecule type" value="Genomic_DNA"/>
</dbReference>
<dbReference type="InterPro" id="IPR018062">
    <property type="entry name" value="HTH_AraC-typ_CS"/>
</dbReference>
<reference evidence="5 6" key="1">
    <citation type="submission" date="2019-01" db="EMBL/GenBank/DDBJ databases">
        <authorList>
            <person name="Chen W.-M."/>
        </authorList>
    </citation>
    <scope>NUCLEOTIDE SEQUENCE [LARGE SCALE GENOMIC DNA]</scope>
    <source>
        <strain evidence="5 6">KYPC3</strain>
    </source>
</reference>
<sequence>MLNYTVSKKMTVFIIEEESSFILAQQLLAESPQAAAIIHLHSHTFRLTGPLERASIEQFMQVYQKILLPLPQPLLSAPSYNTASLSRKHKALVEKTCLYIQQHLEQPLTLSSISKAMNTNRNSLAKAFKKELNIGVSAWLRAQRMQKARQLLLDTNLSIQEISARLGYPLQANFSTSFKSLFNQTPKQIRRELNDV</sequence>